<accession>A0AAD9QTA7</accession>
<dbReference type="EMBL" id="JARQWQ010000015">
    <property type="protein sequence ID" value="KAK2566982.1"/>
    <property type="molecule type" value="Genomic_DNA"/>
</dbReference>
<proteinExistence type="predicted"/>
<keyword evidence="3" id="KW-0808">Transferase</keyword>
<reference evidence="3" key="1">
    <citation type="journal article" date="2023" name="G3 (Bethesda)">
        <title>Whole genome assembly and annotation of the endangered Caribbean coral Acropora cervicornis.</title>
        <authorList>
            <person name="Selwyn J.D."/>
            <person name="Vollmer S.V."/>
        </authorList>
    </citation>
    <scope>NUCLEOTIDE SEQUENCE</scope>
    <source>
        <strain evidence="3">K2</strain>
    </source>
</reference>
<dbReference type="GO" id="GO:0005788">
    <property type="term" value="C:endoplasmic reticulum lumen"/>
    <property type="evidence" value="ECO:0007669"/>
    <property type="project" value="TreeGrafter"/>
</dbReference>
<protein>
    <submittedName>
        <fullName evidence="3">EGF domain-specific O-linked N-acetylglucosamine transferase</fullName>
    </submittedName>
</protein>
<keyword evidence="2" id="KW-0732">Signal</keyword>
<dbReference type="Proteomes" id="UP001249851">
    <property type="component" value="Unassembled WGS sequence"/>
</dbReference>
<feature type="signal peptide" evidence="2">
    <location>
        <begin position="1"/>
        <end position="23"/>
    </location>
</feature>
<dbReference type="PANTHER" id="PTHR20961">
    <property type="entry name" value="GLYCOSYLTRANSFERASE"/>
    <property type="match status" value="1"/>
</dbReference>
<evidence type="ECO:0000313" key="3">
    <source>
        <dbReference type="EMBL" id="KAK2566982.1"/>
    </source>
</evidence>
<keyword evidence="1" id="KW-0256">Endoplasmic reticulum</keyword>
<feature type="chain" id="PRO_5041984653" evidence="2">
    <location>
        <begin position="24"/>
        <end position="459"/>
    </location>
</feature>
<organism evidence="3 4">
    <name type="scientific">Acropora cervicornis</name>
    <name type="common">Staghorn coral</name>
    <dbReference type="NCBI Taxonomy" id="6130"/>
    <lineage>
        <taxon>Eukaryota</taxon>
        <taxon>Metazoa</taxon>
        <taxon>Cnidaria</taxon>
        <taxon>Anthozoa</taxon>
        <taxon>Hexacorallia</taxon>
        <taxon>Scleractinia</taxon>
        <taxon>Astrocoeniina</taxon>
        <taxon>Acroporidae</taxon>
        <taxon>Acropora</taxon>
    </lineage>
</organism>
<dbReference type="PANTHER" id="PTHR20961:SF148">
    <property type="entry name" value="EGF DOMAIN-SPECIFIC O-LINKED N-ACETYLGLUCOSAMINE TRANSFERASE"/>
    <property type="match status" value="1"/>
</dbReference>
<dbReference type="AlphaFoldDB" id="A0AAD9QTA7"/>
<name>A0AAD9QTA7_ACRCE</name>
<dbReference type="GO" id="GO:0097363">
    <property type="term" value="F:protein O-acetylglucosaminyltransferase activity"/>
    <property type="evidence" value="ECO:0007669"/>
    <property type="project" value="TreeGrafter"/>
</dbReference>
<evidence type="ECO:0000313" key="4">
    <source>
        <dbReference type="Proteomes" id="UP001249851"/>
    </source>
</evidence>
<evidence type="ECO:0000256" key="2">
    <source>
        <dbReference type="SAM" id="SignalP"/>
    </source>
</evidence>
<evidence type="ECO:0000256" key="1">
    <source>
        <dbReference type="ARBA" id="ARBA00022824"/>
    </source>
</evidence>
<comment type="caution">
    <text evidence="3">The sequence shown here is derived from an EMBL/GenBank/DDBJ whole genome shotgun (WGS) entry which is preliminary data.</text>
</comment>
<reference evidence="3" key="2">
    <citation type="journal article" date="2023" name="Science">
        <title>Genomic signatures of disease resistance in endangered staghorn corals.</title>
        <authorList>
            <person name="Vollmer S.V."/>
            <person name="Selwyn J.D."/>
            <person name="Despard B.A."/>
            <person name="Roesel C.L."/>
        </authorList>
    </citation>
    <scope>NUCLEOTIDE SEQUENCE</scope>
    <source>
        <strain evidence="3">K2</strain>
    </source>
</reference>
<keyword evidence="4" id="KW-1185">Reference proteome</keyword>
<gene>
    <name evidence="3" type="ORF">P5673_008747</name>
</gene>
<dbReference type="InterPro" id="IPR007657">
    <property type="entry name" value="Glycosyltransferase_61"/>
</dbReference>
<sequence length="459" mass="53511">MNFRRVNFFGWVFVSLTINFADKQQIRNRKTENNIKGDSFFSGIDQSDEQTCEKYGNCQDSDVRPHKCWGYELGCTSPDKWFRKPHCDDTKAGRYFRTIEEKVNQFWKEADFGYVKSVKDSLQFVCRPNSSQAETSSLNCSKELTYCKAQNLYVDLRDIVKSHDRSQGNVFTPKVIGGNCDVDSNTLTEDGKYRMELSSWLNELEDFTSLSFQPSQSKHCDVVVKKPTIFMKLDAVVNMYHHFCDFFNLYVTMHVNGSFNTDVNIVLWEESQRRSLGNFGATWKAFSSNPVLYLGAEYKDKRVCFKTAIFSLLPRMAFGLYYNTPLIPGCFKSGLFKAFSEYVIAQLGIVQKKTLLNSSEPIRVTLLSRGTKYRKILNEDEVIYALQTFPEIQLRGVSYMTWQNEDKVVEKTEELHPRYGDNPKFRNYAFDVREFMRLVELAVIKVRRSIEEHRKEHNR</sequence>